<evidence type="ECO:0000256" key="1">
    <source>
        <dbReference type="SAM" id="MobiDB-lite"/>
    </source>
</evidence>
<gene>
    <name evidence="4" type="primary">LOC140012652</name>
</gene>
<dbReference type="Gene3D" id="2.40.70.10">
    <property type="entry name" value="Acid Proteases"/>
    <property type="match status" value="1"/>
</dbReference>
<dbReference type="Gene3D" id="4.10.60.10">
    <property type="entry name" value="Zinc finger, CCHC-type"/>
    <property type="match status" value="1"/>
</dbReference>
<keyword evidence="3" id="KW-1185">Reference proteome</keyword>
<dbReference type="GeneID" id="140012652"/>
<feature type="compositionally biased region" description="Polar residues" evidence="1">
    <location>
        <begin position="75"/>
        <end position="86"/>
    </location>
</feature>
<dbReference type="InterPro" id="IPR001878">
    <property type="entry name" value="Znf_CCHC"/>
</dbReference>
<reference evidence="4" key="1">
    <citation type="submission" date="2025-08" db="UniProtKB">
        <authorList>
            <consortium name="RefSeq"/>
        </authorList>
    </citation>
    <scope>IDENTIFICATION</scope>
    <source>
        <tissue evidence="4">Leaves</tissue>
    </source>
</reference>
<dbReference type="PANTHER" id="PTHR15503">
    <property type="entry name" value="LDOC1 RELATED"/>
    <property type="match status" value="1"/>
</dbReference>
<evidence type="ECO:0000259" key="2">
    <source>
        <dbReference type="SMART" id="SM00343"/>
    </source>
</evidence>
<feature type="domain" description="CCHC-type" evidence="2">
    <location>
        <begin position="52"/>
        <end position="68"/>
    </location>
</feature>
<dbReference type="RefSeq" id="XP_071917030.1">
    <property type="nucleotide sequence ID" value="XM_072060929.1"/>
</dbReference>
<dbReference type="InterPro" id="IPR032567">
    <property type="entry name" value="RTL1-rel"/>
</dbReference>
<dbReference type="InterPro" id="IPR021109">
    <property type="entry name" value="Peptidase_aspartic_dom_sf"/>
</dbReference>
<feature type="region of interest" description="Disordered" evidence="1">
    <location>
        <begin position="1"/>
        <end position="24"/>
    </location>
</feature>
<dbReference type="Proteomes" id="UP001652660">
    <property type="component" value="Chromosome 8e"/>
</dbReference>
<organism evidence="3 4">
    <name type="scientific">Coffea arabica</name>
    <name type="common">Arabian coffee</name>
    <dbReference type="NCBI Taxonomy" id="13443"/>
    <lineage>
        <taxon>Eukaryota</taxon>
        <taxon>Viridiplantae</taxon>
        <taxon>Streptophyta</taxon>
        <taxon>Embryophyta</taxon>
        <taxon>Tracheophyta</taxon>
        <taxon>Spermatophyta</taxon>
        <taxon>Magnoliopsida</taxon>
        <taxon>eudicotyledons</taxon>
        <taxon>Gunneridae</taxon>
        <taxon>Pentapetalae</taxon>
        <taxon>asterids</taxon>
        <taxon>lamiids</taxon>
        <taxon>Gentianales</taxon>
        <taxon>Rubiaceae</taxon>
        <taxon>Ixoroideae</taxon>
        <taxon>Gardenieae complex</taxon>
        <taxon>Bertiereae - Coffeeae clade</taxon>
        <taxon>Coffeeae</taxon>
        <taxon>Coffea</taxon>
    </lineage>
</organism>
<dbReference type="CDD" id="cd00303">
    <property type="entry name" value="retropepsin_like"/>
    <property type="match status" value="1"/>
</dbReference>
<dbReference type="PANTHER" id="PTHR15503:SF42">
    <property type="entry name" value="ZINC FINGER, CCHC-TYPE, RETROTRANSPOSON GAG DOMAIN, ASPARTIC PEPTIDASE DOMAIN PROTEIN-RELATED"/>
    <property type="match status" value="1"/>
</dbReference>
<name>A0ABM4VBY1_COFAR</name>
<dbReference type="SMART" id="SM00343">
    <property type="entry name" value="ZnF_C2HC"/>
    <property type="match status" value="2"/>
</dbReference>
<evidence type="ECO:0000313" key="4">
    <source>
        <dbReference type="RefSeq" id="XP_071917030.1"/>
    </source>
</evidence>
<dbReference type="SUPFAM" id="SSF57756">
    <property type="entry name" value="Retrovirus zinc finger-like domains"/>
    <property type="match status" value="1"/>
</dbReference>
<dbReference type="SUPFAM" id="SSF50630">
    <property type="entry name" value="Acid proteases"/>
    <property type="match status" value="1"/>
</dbReference>
<dbReference type="Pfam" id="PF08284">
    <property type="entry name" value="RVP_2"/>
    <property type="match status" value="1"/>
</dbReference>
<feature type="domain" description="CCHC-type" evidence="2">
    <location>
        <begin position="32"/>
        <end position="48"/>
    </location>
</feature>
<evidence type="ECO:0000313" key="3">
    <source>
        <dbReference type="Proteomes" id="UP001652660"/>
    </source>
</evidence>
<protein>
    <recommendedName>
        <fullName evidence="2">CCHC-type domain-containing protein</fullName>
    </recommendedName>
</protein>
<sequence>MPREAPSRGGLGGRGQQRGASQGGLASVPRISCEYCRKPNHTKKNCWRKERKCLHCGSADHQIANCPVPSRKECGTQQSTKTNPGQSKVEGNRPKVLARVYALEQHQVPDSSEVVEDTIPIFHRLAKILIDFGATHSFVNPNFICGIDVKPARLPYDLEVSTPTGDQRLITSMVYKNCEIWVVERKLLRDLISLAIKGYDVILGMDWLVRYDVQLDYKRKVVEFCIPGEATLRLDVRDRLVSTTLISEIRVRKLLSKGAQDFLAFVINTPTDKLEVENAPVVKEYPDMFPDELVTLPPKKEIEIKFDLLPRTSAISKTPYWMAPTELKELKLQLQDLL</sequence>
<proteinExistence type="predicted"/>
<accession>A0ABM4VBY1</accession>
<dbReference type="InterPro" id="IPR036875">
    <property type="entry name" value="Znf_CCHC_sf"/>
</dbReference>
<feature type="region of interest" description="Disordered" evidence="1">
    <location>
        <begin position="67"/>
        <end position="91"/>
    </location>
</feature>